<evidence type="ECO:0000256" key="9">
    <source>
        <dbReference type="ARBA" id="ARBA00022840"/>
    </source>
</evidence>
<proteinExistence type="inferred from homology"/>
<evidence type="ECO:0000256" key="5">
    <source>
        <dbReference type="ARBA" id="ARBA00022490"/>
    </source>
</evidence>
<evidence type="ECO:0000256" key="6">
    <source>
        <dbReference type="ARBA" id="ARBA00022741"/>
    </source>
</evidence>
<evidence type="ECO:0000259" key="14">
    <source>
        <dbReference type="Pfam" id="PF13087"/>
    </source>
</evidence>
<evidence type="ECO:0000259" key="13">
    <source>
        <dbReference type="Pfam" id="PF13086"/>
    </source>
</evidence>
<accession>A0AAD5XGL4</accession>
<dbReference type="InterPro" id="IPR041677">
    <property type="entry name" value="DNA2/NAM7_AAA_11"/>
</dbReference>
<gene>
    <name evidence="16" type="ORF">HK100_011456</name>
</gene>
<dbReference type="PANTHER" id="PTHR43788">
    <property type="entry name" value="DNA2/NAM7 HELICASE FAMILY MEMBER"/>
    <property type="match status" value="1"/>
</dbReference>
<reference evidence="16" key="1">
    <citation type="submission" date="2020-05" db="EMBL/GenBank/DDBJ databases">
        <title>Phylogenomic resolution of chytrid fungi.</title>
        <authorList>
            <person name="Stajich J.E."/>
            <person name="Amses K."/>
            <person name="Simmons R."/>
            <person name="Seto K."/>
            <person name="Myers J."/>
            <person name="Bonds A."/>
            <person name="Quandt C.A."/>
            <person name="Barry K."/>
            <person name="Liu P."/>
            <person name="Grigoriev I."/>
            <person name="Longcore J.E."/>
            <person name="James T.Y."/>
        </authorList>
    </citation>
    <scope>NUCLEOTIDE SEQUENCE</scope>
    <source>
        <strain evidence="16">JEL0513</strain>
    </source>
</reference>
<comment type="caution">
    <text evidence="16">The sequence shown here is derived from an EMBL/GenBank/DDBJ whole genome shotgun (WGS) entry which is preliminary data.</text>
</comment>
<evidence type="ECO:0000256" key="12">
    <source>
        <dbReference type="SAM" id="MobiDB-lite"/>
    </source>
</evidence>
<evidence type="ECO:0000256" key="4">
    <source>
        <dbReference type="ARBA" id="ARBA00012551"/>
    </source>
</evidence>
<name>A0AAD5XGL4_9FUNG</name>
<keyword evidence="5" id="KW-0963">Cytoplasm</keyword>
<dbReference type="InterPro" id="IPR002885">
    <property type="entry name" value="PPR_rpt"/>
</dbReference>
<keyword evidence="17" id="KW-1185">Reference proteome</keyword>
<dbReference type="SUPFAM" id="SSF52540">
    <property type="entry name" value="P-loop containing nucleoside triphosphate hydrolases"/>
    <property type="match status" value="1"/>
</dbReference>
<feature type="repeat" description="PPR" evidence="11">
    <location>
        <begin position="359"/>
        <end position="393"/>
    </location>
</feature>
<dbReference type="EMBL" id="JADGJH010000709">
    <property type="protein sequence ID" value="KAJ3123869.1"/>
    <property type="molecule type" value="Genomic_DNA"/>
</dbReference>
<dbReference type="Gene3D" id="2.40.30.270">
    <property type="match status" value="1"/>
</dbReference>
<feature type="repeat" description="PPR" evidence="11">
    <location>
        <begin position="394"/>
        <end position="429"/>
    </location>
</feature>
<dbReference type="CDD" id="cd18808">
    <property type="entry name" value="SF1_C_Upf1"/>
    <property type="match status" value="1"/>
</dbReference>
<feature type="repeat" description="PPR" evidence="11">
    <location>
        <begin position="324"/>
        <end position="358"/>
    </location>
</feature>
<evidence type="ECO:0000259" key="15">
    <source>
        <dbReference type="Pfam" id="PF21138"/>
    </source>
</evidence>
<feature type="region of interest" description="Disordered" evidence="12">
    <location>
        <begin position="39"/>
        <end position="70"/>
    </location>
</feature>
<dbReference type="Pfam" id="PF13087">
    <property type="entry name" value="AAA_12"/>
    <property type="match status" value="1"/>
</dbReference>
<evidence type="ECO:0000256" key="2">
    <source>
        <dbReference type="ARBA" id="ARBA00004496"/>
    </source>
</evidence>
<dbReference type="PANTHER" id="PTHR43788:SF8">
    <property type="entry name" value="DNA-BINDING PROTEIN SMUBP-2"/>
    <property type="match status" value="1"/>
</dbReference>
<dbReference type="EC" id="3.6.4.12" evidence="4"/>
<evidence type="ECO:0000256" key="7">
    <source>
        <dbReference type="ARBA" id="ARBA00022801"/>
    </source>
</evidence>
<dbReference type="GO" id="GO:0003723">
    <property type="term" value="F:RNA binding"/>
    <property type="evidence" value="ECO:0007669"/>
    <property type="project" value="InterPro"/>
</dbReference>
<dbReference type="GO" id="GO:0005737">
    <property type="term" value="C:cytoplasm"/>
    <property type="evidence" value="ECO:0007669"/>
    <property type="project" value="UniProtKB-SubCell"/>
</dbReference>
<comment type="subcellular location">
    <subcellularLocation>
        <location evidence="2">Cytoplasm</location>
    </subcellularLocation>
    <subcellularLocation>
        <location evidence="1">Nucleus</location>
    </subcellularLocation>
</comment>
<feature type="domain" description="DNA2/NAM7 helicase-like C-terminal" evidence="14">
    <location>
        <begin position="1357"/>
        <end position="1568"/>
    </location>
</feature>
<evidence type="ECO:0000256" key="10">
    <source>
        <dbReference type="ARBA" id="ARBA00023242"/>
    </source>
</evidence>
<dbReference type="Gene3D" id="3.40.50.300">
    <property type="entry name" value="P-loop containing nucleotide triphosphate hydrolases"/>
    <property type="match status" value="2"/>
</dbReference>
<dbReference type="NCBIfam" id="TIGR00756">
    <property type="entry name" value="PPR"/>
    <property type="match status" value="3"/>
</dbReference>
<comment type="similarity">
    <text evidence="3">Belongs to the DNA2/NAM7 helicase family.</text>
</comment>
<dbReference type="InterPro" id="IPR041679">
    <property type="entry name" value="DNA2/NAM7-like_C"/>
</dbReference>
<dbReference type="Pfam" id="PF13041">
    <property type="entry name" value="PPR_2"/>
    <property type="match status" value="1"/>
</dbReference>
<organism evidence="16 17">
    <name type="scientific">Physocladia obscura</name>
    <dbReference type="NCBI Taxonomy" id="109957"/>
    <lineage>
        <taxon>Eukaryota</taxon>
        <taxon>Fungi</taxon>
        <taxon>Fungi incertae sedis</taxon>
        <taxon>Chytridiomycota</taxon>
        <taxon>Chytridiomycota incertae sedis</taxon>
        <taxon>Chytridiomycetes</taxon>
        <taxon>Chytridiales</taxon>
        <taxon>Chytriomycetaceae</taxon>
        <taxon>Physocladia</taxon>
    </lineage>
</organism>
<evidence type="ECO:0000256" key="11">
    <source>
        <dbReference type="PROSITE-ProRule" id="PRU00708"/>
    </source>
</evidence>
<feature type="repeat" description="PPR" evidence="11">
    <location>
        <begin position="289"/>
        <end position="323"/>
    </location>
</feature>
<dbReference type="Gene3D" id="1.25.40.10">
    <property type="entry name" value="Tetratricopeptide repeat domain"/>
    <property type="match status" value="1"/>
</dbReference>
<evidence type="ECO:0000256" key="8">
    <source>
        <dbReference type="ARBA" id="ARBA00022806"/>
    </source>
</evidence>
<dbReference type="Proteomes" id="UP001211907">
    <property type="component" value="Unassembled WGS sequence"/>
</dbReference>
<evidence type="ECO:0000256" key="1">
    <source>
        <dbReference type="ARBA" id="ARBA00004123"/>
    </source>
</evidence>
<keyword evidence="9" id="KW-0067">ATP-binding</keyword>
<keyword evidence="10" id="KW-0539">Nucleus</keyword>
<keyword evidence="6" id="KW-0547">Nucleotide-binding</keyword>
<dbReference type="GO" id="GO:0043139">
    <property type="term" value="F:5'-3' DNA helicase activity"/>
    <property type="evidence" value="ECO:0007669"/>
    <property type="project" value="TreeGrafter"/>
</dbReference>
<dbReference type="Pfam" id="PF01535">
    <property type="entry name" value="PPR"/>
    <property type="match status" value="2"/>
</dbReference>
<dbReference type="GO" id="GO:0005634">
    <property type="term" value="C:nucleus"/>
    <property type="evidence" value="ECO:0007669"/>
    <property type="project" value="UniProtKB-SubCell"/>
</dbReference>
<dbReference type="GO" id="GO:0005524">
    <property type="term" value="F:ATP binding"/>
    <property type="evidence" value="ECO:0007669"/>
    <property type="project" value="UniProtKB-KW"/>
</dbReference>
<feature type="domain" description="Helicase SMUBP-2/HCS1 1B" evidence="15">
    <location>
        <begin position="947"/>
        <end position="1046"/>
    </location>
</feature>
<dbReference type="GO" id="GO:0016787">
    <property type="term" value="F:hydrolase activity"/>
    <property type="evidence" value="ECO:0007669"/>
    <property type="project" value="UniProtKB-KW"/>
</dbReference>
<dbReference type="Pfam" id="PF21138">
    <property type="entry name" value="SMUBP-2_HCS1_1B"/>
    <property type="match status" value="1"/>
</dbReference>
<dbReference type="InterPro" id="IPR050534">
    <property type="entry name" value="Coronavir_polyprotein_1ab"/>
</dbReference>
<sequence length="1595" mass="177789">MFRHATQVNTTMRTLRTARIRTNVAASEHGIPSFTEFLISQRGKSKDQNQNQLQRKNQKTRSPSQTQSRQPLTAALLAAKSAPSVSGLLPAELAAINSLLSDNTTPTKRLSNNSISLPGRRDFETPLKIDRSYISQFPRSVAPSKAEVQAANYSRIASIAASTLSKSGNPDPSSNSILNLNSDAALNFADLTVSQITSVIRLNTLVGRVQEAHETFELIKEYSVEKYADTIAINTLMDAYARIGDYRGAAGVFKLFHDGKLQLKEFFIYSYSRNKIQTTPESITKSSPDEISYSTLIKACVAASKLSSAFDVFTAMKNRSIIPPIHVYTTLIKGCLDARDIARAWKTFNHMREEICDPDVQTYSLMIYACALDQNPERALDLFNEMHRHGLIATEVTYTSLLQACGSRRDYYEELWSLAEQMVMAGWKLNTVAAKILLRACGFQSDIVRLRAVWNYFISKAANGIDANDSLVLDVDFYQSMLHGLGKCMRVSRRVKRNSPALSEARSSTETTHNQYKKASISAKDDTKFFIEEESTNETATDIITTEPYVFIEPVYPNHNLAEIHLADSVFSPSSIITDTDKIWTYLVKTIPKKSITTDLLNSYFGVYCGNPNNWVTSKKAMTIYNTAYIPVQPQPAFGTAVEAFKNDQKLAKLSSAETNVRVNQYKQPQVSNVAINITPNQHEQTLSNLSITSVNKISVNDNEQIKTDLTRNSVVTDSENPTSIGHLVPKSAYTYQFALELVSNNKKLMRKYGHQIWSEYMAWDARLEKDLTYVDANSKTKRSITAAQKEEVRVSQGRSNKIVRNMFLMMIKGQTKMNEITPALDTLEAATIFRNDPSYLQPIVFTDVNNLVDKVRDLAENGDLEFTKRLKELCPPPPSKNAYEEVQAMLRNKWSGGKSWWGWEALGIDETIRKSVIRKKMKETKIYVMMAELILAYHKFVQKEKELSQAEETTQLTQLLKSGLGVRTQGITAMRTGLGGKSVAVFALNLNSVTSHALTVGDNVAAVDLNHMNVKPAEDRSPSHGVISKIVSQEIHVAFGDEFAMDSASNIALIKVSSTATFARMEMALENVLSLLDSPPLNSENTIPPTLLSTLMGKSPPVYTPLAKPITFNNKFLNSSQQSAITHCLSSDSVALIHGPPGTGKTETIIELVKQLCNLKQRVLLCAPSNIAVDTLAARLSASLNPSICMTRIGHPSRVRRDEVLSHVLDVRVRSSDEGAIVNDVRAEMDLTFTKIAKTKRKSERRMLYDNLKKLRQELRARERKVIQDILTGSNVVISTLSGCGSFVMTGQIFDAVVIDECSQAIEAESWIAILKGRGRVFFAGDHLQLPPTVKFSGAVVSNYSVMTVAELPASLEYTMFDRLLAAYGDSIKKMLETQYRMHETIMQYSSNYLYDGKLMAHKSVKSHLLADLPNVVETDETTSAITFLNTSMCGYEEHTSAQVDFPSSTSQSKLSYFLCESIQNRGEAFLVETHVKKLVKAGVAISDISVITPYNGQVRLLKSILYPIFLGLEIGTVDSFQGAEKEAIILSLVRSNEKREIGFLGDFRRLNVAVTRARRHLCVIFDERMAKSSKFLTGFCKFIEENADMVYVE</sequence>
<feature type="compositionally biased region" description="Polar residues" evidence="12">
    <location>
        <begin position="60"/>
        <end position="70"/>
    </location>
</feature>
<evidence type="ECO:0000313" key="16">
    <source>
        <dbReference type="EMBL" id="KAJ3123869.1"/>
    </source>
</evidence>
<dbReference type="InterPro" id="IPR027417">
    <property type="entry name" value="P-loop_NTPase"/>
</dbReference>
<feature type="domain" description="DNA2/NAM7 helicase helicase" evidence="13">
    <location>
        <begin position="1118"/>
        <end position="1336"/>
    </location>
</feature>
<dbReference type="Pfam" id="PF13086">
    <property type="entry name" value="AAA_11"/>
    <property type="match status" value="1"/>
</dbReference>
<evidence type="ECO:0000313" key="17">
    <source>
        <dbReference type="Proteomes" id="UP001211907"/>
    </source>
</evidence>
<dbReference type="InterPro" id="IPR048761">
    <property type="entry name" value="SMUBP-2_HCS1_1B"/>
</dbReference>
<keyword evidence="8" id="KW-0347">Helicase</keyword>
<keyword evidence="7" id="KW-0378">Hydrolase</keyword>
<evidence type="ECO:0000256" key="3">
    <source>
        <dbReference type="ARBA" id="ARBA00007913"/>
    </source>
</evidence>
<dbReference type="InterPro" id="IPR047187">
    <property type="entry name" value="SF1_C_Upf1"/>
</dbReference>
<dbReference type="PROSITE" id="PS51375">
    <property type="entry name" value="PPR"/>
    <property type="match status" value="4"/>
</dbReference>
<protein>
    <recommendedName>
        <fullName evidence="4">DNA helicase</fullName>
        <ecNumber evidence="4">3.6.4.12</ecNumber>
    </recommendedName>
</protein>
<dbReference type="InterPro" id="IPR011990">
    <property type="entry name" value="TPR-like_helical_dom_sf"/>
</dbReference>